<gene>
    <name evidence="6" type="ORF">JI751_03830</name>
</gene>
<dbReference type="InterPro" id="IPR010359">
    <property type="entry name" value="IrrE_HExxH"/>
</dbReference>
<feature type="region of interest" description="Disordered" evidence="4">
    <location>
        <begin position="76"/>
        <end position="98"/>
    </location>
</feature>
<dbReference type="Proteomes" id="UP000636918">
    <property type="component" value="Unassembled WGS sequence"/>
</dbReference>
<evidence type="ECO:0000259" key="5">
    <source>
        <dbReference type="Pfam" id="PF06114"/>
    </source>
</evidence>
<feature type="domain" description="IrrE N-terminal-like" evidence="5">
    <location>
        <begin position="105"/>
        <end position="208"/>
    </location>
</feature>
<evidence type="ECO:0000313" key="7">
    <source>
        <dbReference type="Proteomes" id="UP000636918"/>
    </source>
</evidence>
<dbReference type="RefSeq" id="WP_201933553.1">
    <property type="nucleotide sequence ID" value="NZ_JAERSG010000001.1"/>
</dbReference>
<organism evidence="6 7">
    <name type="scientific">Nocardioides baculatus</name>
    <dbReference type="NCBI Taxonomy" id="2801337"/>
    <lineage>
        <taxon>Bacteria</taxon>
        <taxon>Bacillati</taxon>
        <taxon>Actinomycetota</taxon>
        <taxon>Actinomycetes</taxon>
        <taxon>Propionibacteriales</taxon>
        <taxon>Nocardioidaceae</taxon>
        <taxon>Nocardioides</taxon>
    </lineage>
</organism>
<keyword evidence="7" id="KW-1185">Reference proteome</keyword>
<evidence type="ECO:0000256" key="1">
    <source>
        <dbReference type="ARBA" id="ARBA00007025"/>
    </source>
</evidence>
<evidence type="ECO:0000313" key="6">
    <source>
        <dbReference type="EMBL" id="MBL0746728.1"/>
    </source>
</evidence>
<dbReference type="EMBL" id="JAERSG010000001">
    <property type="protein sequence ID" value="MBL0746728.1"/>
    <property type="molecule type" value="Genomic_DNA"/>
</dbReference>
<reference evidence="6 7" key="1">
    <citation type="submission" date="2021-01" db="EMBL/GenBank/DDBJ databases">
        <title>Genome seq and assembly of Nocardiodes sp. G10.</title>
        <authorList>
            <person name="Chhetri G."/>
        </authorList>
    </citation>
    <scope>NUCLEOTIDE SEQUENCE [LARGE SCALE GENOMIC DNA]</scope>
    <source>
        <strain evidence="6 7">G10</strain>
    </source>
</reference>
<dbReference type="InterPro" id="IPR043472">
    <property type="entry name" value="Macro_dom-like"/>
</dbReference>
<dbReference type="Gene3D" id="1.10.10.2910">
    <property type="match status" value="1"/>
</dbReference>
<dbReference type="SUPFAM" id="SSF52949">
    <property type="entry name" value="Macro domain-like"/>
    <property type="match status" value="1"/>
</dbReference>
<evidence type="ECO:0000256" key="2">
    <source>
        <dbReference type="ARBA" id="ARBA00022741"/>
    </source>
</evidence>
<feature type="region of interest" description="Disordered" evidence="4">
    <location>
        <begin position="1"/>
        <end position="23"/>
    </location>
</feature>
<dbReference type="Gene3D" id="3.40.220.10">
    <property type="entry name" value="Leucine Aminopeptidase, subunit E, domain 1"/>
    <property type="match status" value="1"/>
</dbReference>
<protein>
    <submittedName>
        <fullName evidence="6">ImmA/IrrE family metallo-endopeptidase</fullName>
    </submittedName>
</protein>
<proteinExistence type="inferred from homology"/>
<keyword evidence="2" id="KW-0547">Nucleotide-binding</keyword>
<evidence type="ECO:0000256" key="4">
    <source>
        <dbReference type="SAM" id="MobiDB-lite"/>
    </source>
</evidence>
<name>A0ABS1L5L8_9ACTN</name>
<sequence length="498" mass="53546">MAGNEPDPEWTNQSVRDFAAGRDPVEAVTQTAGSLLLAAADAGLPTQPLNPFELAEHLGIKLRPRYDVRDAQLVQDLSSDPGPAESGPDQRRQSVGLNAFKSAPGLTIEYNPTRPPGRLRYSVAHELAHALFDDAGLKTRHRTPQGALEHATTDDNWQLELLCNIAAAELLMPSTEMLGITNTSTDIDFLMAQRARFDVSTEALLRRFVHACERQIDLVALSRTQDHTGAPLRVDYVLSSRYGDRQVEPHQQFAATSIFAAPVAVGQTARGLEPLQTTLRSVQVVGVSPYPGARSPRVLAIVEPPESVERSDKRLQFVTADISDAVQPEPGAVSDGNDVTRRLIAHVVSDSARAWGKTGVAGSLARHVPDAARAFRSWAIADPDNLALGNVHIVDVPASTGGPMVDIASMVVQSGFGPSSTPRLSYVALGEALERIADIAQQQGREVHIPRIGAGQAGGRWDLIETTIGRTLLDRGIKTVVYTKPSRSRAARATGSPQ</sequence>
<dbReference type="InterPro" id="IPR031053">
    <property type="entry name" value="ALC1"/>
</dbReference>
<dbReference type="Pfam" id="PF06114">
    <property type="entry name" value="Peptidase_M78"/>
    <property type="match status" value="1"/>
</dbReference>
<evidence type="ECO:0000256" key="3">
    <source>
        <dbReference type="ARBA" id="ARBA00022840"/>
    </source>
</evidence>
<comment type="similarity">
    <text evidence="1">Belongs to the SNF2/RAD54 helicase family.</text>
</comment>
<dbReference type="PANTHER" id="PTHR47157">
    <property type="entry name" value="CHROMODOMAIN-HELICASE-DNA-BINDING PROTEIN 1-LIKE"/>
    <property type="match status" value="1"/>
</dbReference>
<comment type="caution">
    <text evidence="6">The sequence shown here is derived from an EMBL/GenBank/DDBJ whole genome shotgun (WGS) entry which is preliminary data.</text>
</comment>
<dbReference type="PANTHER" id="PTHR47157:SF1">
    <property type="entry name" value="CHROMODOMAIN-HELICASE-DNA-BINDING PROTEIN 1-LIKE"/>
    <property type="match status" value="1"/>
</dbReference>
<keyword evidence="3" id="KW-0067">ATP-binding</keyword>
<accession>A0ABS1L5L8</accession>